<evidence type="ECO:0000256" key="1">
    <source>
        <dbReference type="SAM" id="Phobius"/>
    </source>
</evidence>
<proteinExistence type="predicted"/>
<name>A0A484F272_9EURY</name>
<dbReference type="AlphaFoldDB" id="A0A484F272"/>
<keyword evidence="4" id="KW-1185">Reference proteome</keyword>
<accession>A0A484F272</accession>
<dbReference type="Pfam" id="PF01345">
    <property type="entry name" value="DUF11"/>
    <property type="match status" value="1"/>
</dbReference>
<dbReference type="InterPro" id="IPR001434">
    <property type="entry name" value="OmcB-like_DUF11"/>
</dbReference>
<dbReference type="OrthoDB" id="135101at2157"/>
<protein>
    <submittedName>
        <fullName evidence="3">Putative repeat protein (TIGR01451 family)</fullName>
    </submittedName>
</protein>
<keyword evidence="1" id="KW-0812">Transmembrane</keyword>
<gene>
    <name evidence="3" type="ORF">C7391_1538</name>
</gene>
<feature type="domain" description="DUF11" evidence="2">
    <location>
        <begin position="149"/>
        <end position="239"/>
    </location>
</feature>
<comment type="caution">
    <text evidence="3">The sequence shown here is derived from an EMBL/GenBank/DDBJ whole genome shotgun (WGS) entry which is preliminary data.</text>
</comment>
<reference evidence="3 4" key="1">
    <citation type="submission" date="2019-03" db="EMBL/GenBank/DDBJ databases">
        <title>Genomic Encyclopedia of Type Strains, Phase IV (KMG-IV): sequencing the most valuable type-strain genomes for metagenomic binning, comparative biology and taxonomic classification.</title>
        <authorList>
            <person name="Goeker M."/>
        </authorList>
    </citation>
    <scope>NUCLEOTIDE SEQUENCE [LARGE SCALE GENOMIC DNA]</scope>
    <source>
        <strain evidence="3 4">DSM 13328</strain>
    </source>
</reference>
<dbReference type="Proteomes" id="UP000294855">
    <property type="component" value="Unassembled WGS sequence"/>
</dbReference>
<sequence length="420" mass="46237">MKLIKYGAGLLFFTILIMAVISPAAAWQKDDWLEGGDGYMINNVIIEASAIAVTTDEDNSSNTSGNASISIYEWKNDKWERINGTKLSLNQTMSFTAADGNYTVRAIDFRESGRFNQVRLEFWSNADITNSGYVDGGHSNAEGAGKPNLIVTKVLSPATNISVDDVVMVTIYVENKGNYDAKNVTINDHLPEGFMQSNITINNTVNQTINKNTNNTYKIYQIKAVEPGNKNMPPVEVTAENALGVKYDYKSNGGKNVTIEVSDLAALVFTPAGPSGNTVDYYTRSKIDGNITIRNIGTMPAQYVSVQFQLPTNATISGKDINVTGDTATMYIDLITPNNQKVIEYSLSATSEGYYEVPITYSYTYNNSAKTGGIQTVTYNAIGSNTIETALDYWFLLLIPVIIIGVAALFIWKRHREYKF</sequence>
<evidence type="ECO:0000259" key="2">
    <source>
        <dbReference type="Pfam" id="PF01345"/>
    </source>
</evidence>
<dbReference type="RefSeq" id="WP_166627457.1">
    <property type="nucleotide sequence ID" value="NZ_JAHDUW010000007.1"/>
</dbReference>
<evidence type="ECO:0000313" key="3">
    <source>
        <dbReference type="EMBL" id="TDQ67567.1"/>
    </source>
</evidence>
<evidence type="ECO:0000313" key="4">
    <source>
        <dbReference type="Proteomes" id="UP000294855"/>
    </source>
</evidence>
<dbReference type="EMBL" id="SNYS01000011">
    <property type="protein sequence ID" value="TDQ67567.1"/>
    <property type="molecule type" value="Genomic_DNA"/>
</dbReference>
<feature type="transmembrane region" description="Helical" evidence="1">
    <location>
        <begin position="393"/>
        <end position="412"/>
    </location>
</feature>
<organism evidence="3 4">
    <name type="scientific">Methanimicrococcus blatticola</name>
    <dbReference type="NCBI Taxonomy" id="91560"/>
    <lineage>
        <taxon>Archaea</taxon>
        <taxon>Methanobacteriati</taxon>
        <taxon>Methanobacteriota</taxon>
        <taxon>Stenosarchaea group</taxon>
        <taxon>Methanomicrobia</taxon>
        <taxon>Methanosarcinales</taxon>
        <taxon>Methanosarcinaceae</taxon>
        <taxon>Methanimicrococcus</taxon>
    </lineage>
</organism>
<keyword evidence="1" id="KW-1133">Transmembrane helix</keyword>
<keyword evidence="1" id="KW-0472">Membrane</keyword>